<keyword evidence="5" id="KW-1185">Reference proteome</keyword>
<comment type="caution">
    <text evidence="4">The sequence shown here is derived from an EMBL/GenBank/DDBJ whole genome shotgun (WGS) entry which is preliminary data.</text>
</comment>
<dbReference type="SUPFAM" id="SSF55729">
    <property type="entry name" value="Acyl-CoA N-acyltransferases (Nat)"/>
    <property type="match status" value="1"/>
</dbReference>
<evidence type="ECO:0000313" key="4">
    <source>
        <dbReference type="EMBL" id="MFD2670785.1"/>
    </source>
</evidence>
<evidence type="ECO:0000256" key="1">
    <source>
        <dbReference type="ARBA" id="ARBA00022679"/>
    </source>
</evidence>
<keyword evidence="1 4" id="KW-0808">Transferase</keyword>
<dbReference type="PROSITE" id="PS51186">
    <property type="entry name" value="GNAT"/>
    <property type="match status" value="1"/>
</dbReference>
<evidence type="ECO:0000256" key="2">
    <source>
        <dbReference type="ARBA" id="ARBA00023315"/>
    </source>
</evidence>
<dbReference type="InterPro" id="IPR016181">
    <property type="entry name" value="Acyl_CoA_acyltransferase"/>
</dbReference>
<feature type="domain" description="N-acetyltransferase" evidence="3">
    <location>
        <begin position="7"/>
        <end position="167"/>
    </location>
</feature>
<reference evidence="5" key="1">
    <citation type="journal article" date="2019" name="Int. J. Syst. Evol. Microbiol.">
        <title>The Global Catalogue of Microorganisms (GCM) 10K type strain sequencing project: providing services to taxonomists for standard genome sequencing and annotation.</title>
        <authorList>
            <consortium name="The Broad Institute Genomics Platform"/>
            <consortium name="The Broad Institute Genome Sequencing Center for Infectious Disease"/>
            <person name="Wu L."/>
            <person name="Ma J."/>
        </authorList>
    </citation>
    <scope>NUCLEOTIDE SEQUENCE [LARGE SCALE GENOMIC DNA]</scope>
    <source>
        <strain evidence="5">KCTC 33676</strain>
    </source>
</reference>
<dbReference type="InterPro" id="IPR000182">
    <property type="entry name" value="GNAT_dom"/>
</dbReference>
<organism evidence="4 5">
    <name type="scientific">Marinicrinis sediminis</name>
    <dbReference type="NCBI Taxonomy" id="1652465"/>
    <lineage>
        <taxon>Bacteria</taxon>
        <taxon>Bacillati</taxon>
        <taxon>Bacillota</taxon>
        <taxon>Bacilli</taxon>
        <taxon>Bacillales</taxon>
        <taxon>Paenibacillaceae</taxon>
    </lineage>
</organism>
<sequence length="167" mass="18782">MCAPVIYRVEEMTAHLEGLSDLLIQTVANGASIGFLHPLAESAAQQYWREVQNEAPIFLVAYMEQQLAGTVQVQLCMKENGRHRAEIAKLMTHPVYRRKGIGQLLMQHAEQLAREHHRSLLVLDTREGDPSNTLYKKMGYVEAGKIPDFALSSSGQLDATVIYYKLI</sequence>
<dbReference type="EC" id="2.3.-.-" evidence="4"/>
<accession>A0ABW5R866</accession>
<gene>
    <name evidence="4" type="ORF">ACFSUC_04065</name>
</gene>
<proteinExistence type="predicted"/>
<evidence type="ECO:0000313" key="5">
    <source>
        <dbReference type="Proteomes" id="UP001597497"/>
    </source>
</evidence>
<name>A0ABW5R866_9BACL</name>
<protein>
    <submittedName>
        <fullName evidence="4">GNAT family N-acetyltransferase</fullName>
        <ecNumber evidence="4">2.3.-.-</ecNumber>
    </submittedName>
</protein>
<dbReference type="GO" id="GO:0016746">
    <property type="term" value="F:acyltransferase activity"/>
    <property type="evidence" value="ECO:0007669"/>
    <property type="project" value="UniProtKB-KW"/>
</dbReference>
<evidence type="ECO:0000259" key="3">
    <source>
        <dbReference type="PROSITE" id="PS51186"/>
    </source>
</evidence>
<dbReference type="EMBL" id="JBHUMM010000007">
    <property type="protein sequence ID" value="MFD2670785.1"/>
    <property type="molecule type" value="Genomic_DNA"/>
</dbReference>
<dbReference type="PANTHER" id="PTHR43877">
    <property type="entry name" value="AMINOALKYLPHOSPHONATE N-ACETYLTRANSFERASE-RELATED-RELATED"/>
    <property type="match status" value="1"/>
</dbReference>
<dbReference type="Gene3D" id="3.40.630.30">
    <property type="match status" value="1"/>
</dbReference>
<dbReference type="CDD" id="cd04301">
    <property type="entry name" value="NAT_SF"/>
    <property type="match status" value="1"/>
</dbReference>
<keyword evidence="2 4" id="KW-0012">Acyltransferase</keyword>
<dbReference type="InterPro" id="IPR050832">
    <property type="entry name" value="Bact_Acetyltransf"/>
</dbReference>
<dbReference type="Proteomes" id="UP001597497">
    <property type="component" value="Unassembled WGS sequence"/>
</dbReference>
<dbReference type="Pfam" id="PF00583">
    <property type="entry name" value="Acetyltransf_1"/>
    <property type="match status" value="1"/>
</dbReference>
<dbReference type="RefSeq" id="WP_379928215.1">
    <property type="nucleotide sequence ID" value="NZ_JBHUMM010000007.1"/>
</dbReference>